<dbReference type="AlphaFoldDB" id="A0A976M576"/>
<accession>A0A976M576</accession>
<protein>
    <submittedName>
        <fullName evidence="3">Exon junction complex protein</fullName>
    </submittedName>
</protein>
<evidence type="ECO:0000259" key="2">
    <source>
        <dbReference type="SMART" id="SM01273"/>
    </source>
</evidence>
<dbReference type="SUPFAM" id="SSF101931">
    <property type="entry name" value="Pym (Within the bgcn gene intron protein, WIBG), N-terminal domain"/>
    <property type="match status" value="1"/>
</dbReference>
<dbReference type="PANTHER" id="PTHR22959:SF0">
    <property type="entry name" value="PARTNER OF Y14 AND MAGO"/>
    <property type="match status" value="1"/>
</dbReference>
<dbReference type="Pfam" id="PF09282">
    <property type="entry name" value="Mago-bind"/>
    <property type="match status" value="1"/>
</dbReference>
<dbReference type="OrthoDB" id="21625at2759"/>
<proteinExistence type="predicted"/>
<dbReference type="SMART" id="SM01273">
    <property type="entry name" value="Mago-bind"/>
    <property type="match status" value="1"/>
</dbReference>
<feature type="region of interest" description="Disordered" evidence="1">
    <location>
        <begin position="64"/>
        <end position="190"/>
    </location>
</feature>
<feature type="compositionally biased region" description="Basic and acidic residues" evidence="1">
    <location>
        <begin position="160"/>
        <end position="175"/>
    </location>
</feature>
<dbReference type="GO" id="GO:1903259">
    <property type="term" value="P:exon-exon junction complex disassembly"/>
    <property type="evidence" value="ECO:0007669"/>
    <property type="project" value="InterPro"/>
</dbReference>
<feature type="domain" description="WIBG Mago-binding" evidence="2">
    <location>
        <begin position="35"/>
        <end position="61"/>
    </location>
</feature>
<sequence>MEKELIESFELLDIKKSSVQKGRFGESYVVDNSTGTKYIMPTKRPDGTLRKEIKVRPGYVPPEERQVYIPVHKRQGNKPTSEKGVVSKDPEISKLDEPNKAAKNVESVNTEPKPVKTYAKNMQFKNKSRAPKQKPKAYLSKSAPDASKCESNLSSTETGDANKLDNATKPEDKNLPENNKPSQKSDNDLIDRKFKNSLHNTLKKIREVKLLQEKHKKGLELDANQQKKINRLPELEAKLNELNAMDKWDLKYV</sequence>
<dbReference type="Proteomes" id="UP000244803">
    <property type="component" value="Chromosome 3"/>
</dbReference>
<evidence type="ECO:0000256" key="1">
    <source>
        <dbReference type="SAM" id="MobiDB-lite"/>
    </source>
</evidence>
<dbReference type="InterPro" id="IPR036348">
    <property type="entry name" value="WIBG_N_sf"/>
</dbReference>
<gene>
    <name evidence="3" type="ORF">MACJ_001899</name>
</gene>
<evidence type="ECO:0000313" key="3">
    <source>
        <dbReference type="EMBL" id="UKJ88655.1"/>
    </source>
</evidence>
<feature type="compositionally biased region" description="Basic and acidic residues" evidence="1">
    <location>
        <begin position="85"/>
        <end position="100"/>
    </location>
</feature>
<feature type="compositionally biased region" description="Basic residues" evidence="1">
    <location>
        <begin position="126"/>
        <end position="135"/>
    </location>
</feature>
<dbReference type="GO" id="GO:0005737">
    <property type="term" value="C:cytoplasm"/>
    <property type="evidence" value="ECO:0007669"/>
    <property type="project" value="TreeGrafter"/>
</dbReference>
<feature type="compositionally biased region" description="Polar residues" evidence="1">
    <location>
        <begin position="149"/>
        <end position="159"/>
    </location>
</feature>
<reference evidence="3" key="1">
    <citation type="submission" date="2022-07" db="EMBL/GenBank/DDBJ databases">
        <title>Evaluation of T. orientalis genome assembly methods using nanopore sequencing and analysis of variation between genomes.</title>
        <authorList>
            <person name="Yam J."/>
            <person name="Micallef M.L."/>
            <person name="Liu M."/>
            <person name="Djordjevic S.P."/>
            <person name="Bogema D.R."/>
            <person name="Jenkins C."/>
        </authorList>
    </citation>
    <scope>NUCLEOTIDE SEQUENCE</scope>
    <source>
        <strain evidence="3">Fish Creek</strain>
    </source>
</reference>
<dbReference type="InterPro" id="IPR015362">
    <property type="entry name" value="WIBG_mago-bd"/>
</dbReference>
<dbReference type="PANTHER" id="PTHR22959">
    <property type="entry name" value="PYM PROTEIN"/>
    <property type="match status" value="1"/>
</dbReference>
<evidence type="ECO:0000313" key="4">
    <source>
        <dbReference type="Proteomes" id="UP000244803"/>
    </source>
</evidence>
<dbReference type="InterPro" id="IPR039333">
    <property type="entry name" value="PYM1"/>
</dbReference>
<dbReference type="EMBL" id="CP056066">
    <property type="protein sequence ID" value="UKJ88655.1"/>
    <property type="molecule type" value="Genomic_DNA"/>
</dbReference>
<dbReference type="GO" id="GO:0035145">
    <property type="term" value="C:exon-exon junction complex"/>
    <property type="evidence" value="ECO:0007669"/>
    <property type="project" value="TreeGrafter"/>
</dbReference>
<organism evidence="3 4">
    <name type="scientific">Theileria orientalis</name>
    <dbReference type="NCBI Taxonomy" id="68886"/>
    <lineage>
        <taxon>Eukaryota</taxon>
        <taxon>Sar</taxon>
        <taxon>Alveolata</taxon>
        <taxon>Apicomplexa</taxon>
        <taxon>Aconoidasida</taxon>
        <taxon>Piroplasmida</taxon>
        <taxon>Theileriidae</taxon>
        <taxon>Theileria</taxon>
    </lineage>
</organism>
<name>A0A976M576_THEOR</name>
<dbReference type="GO" id="GO:0003723">
    <property type="term" value="F:RNA binding"/>
    <property type="evidence" value="ECO:0007669"/>
    <property type="project" value="TreeGrafter"/>
</dbReference>